<comment type="caution">
    <text evidence="1">The sequence shown here is derived from an EMBL/GenBank/DDBJ whole genome shotgun (WGS) entry which is preliminary data.</text>
</comment>
<reference evidence="1 2" key="2">
    <citation type="journal article" date="2022" name="Mol. Ecol. Resour.">
        <title>The genomes of chicory, endive, great burdock and yacon provide insights into Asteraceae paleo-polyploidization history and plant inulin production.</title>
        <authorList>
            <person name="Fan W."/>
            <person name="Wang S."/>
            <person name="Wang H."/>
            <person name="Wang A."/>
            <person name="Jiang F."/>
            <person name="Liu H."/>
            <person name="Zhao H."/>
            <person name="Xu D."/>
            <person name="Zhang Y."/>
        </authorList>
    </citation>
    <scope>NUCLEOTIDE SEQUENCE [LARGE SCALE GENOMIC DNA]</scope>
    <source>
        <strain evidence="2">cv. Niubang</strain>
    </source>
</reference>
<accession>A0ACB8YH30</accession>
<evidence type="ECO:0000313" key="1">
    <source>
        <dbReference type="EMBL" id="KAI3684593.1"/>
    </source>
</evidence>
<sequence length="134" mass="15096">MRNENVEVNIIIWNTVASGYLKTGNYTRVLKLLSQFRASGDQWDPVAVINGLNACSHIGALKLGKEIHGLAIRTCCHAYDNVKNALITMYSSKAFEMYELLDGLNEQLKEAGYIMCDDEDEAMEAYRIDDGERK</sequence>
<dbReference type="EMBL" id="CM042058">
    <property type="protein sequence ID" value="KAI3684593.1"/>
    <property type="molecule type" value="Genomic_DNA"/>
</dbReference>
<proteinExistence type="predicted"/>
<gene>
    <name evidence="1" type="ORF">L6452_33817</name>
</gene>
<name>A0ACB8YH30_ARCLA</name>
<protein>
    <submittedName>
        <fullName evidence="1">Uncharacterized protein</fullName>
    </submittedName>
</protein>
<organism evidence="1 2">
    <name type="scientific">Arctium lappa</name>
    <name type="common">Greater burdock</name>
    <name type="synonym">Lappa major</name>
    <dbReference type="NCBI Taxonomy" id="4217"/>
    <lineage>
        <taxon>Eukaryota</taxon>
        <taxon>Viridiplantae</taxon>
        <taxon>Streptophyta</taxon>
        <taxon>Embryophyta</taxon>
        <taxon>Tracheophyta</taxon>
        <taxon>Spermatophyta</taxon>
        <taxon>Magnoliopsida</taxon>
        <taxon>eudicotyledons</taxon>
        <taxon>Gunneridae</taxon>
        <taxon>Pentapetalae</taxon>
        <taxon>asterids</taxon>
        <taxon>campanulids</taxon>
        <taxon>Asterales</taxon>
        <taxon>Asteraceae</taxon>
        <taxon>Carduoideae</taxon>
        <taxon>Cardueae</taxon>
        <taxon>Arctiinae</taxon>
        <taxon>Arctium</taxon>
    </lineage>
</organism>
<reference evidence="2" key="1">
    <citation type="journal article" date="2022" name="Mol. Ecol. Resour.">
        <title>The genomes of chicory, endive, great burdock and yacon provide insights into Asteraceae palaeo-polyploidization history and plant inulin production.</title>
        <authorList>
            <person name="Fan W."/>
            <person name="Wang S."/>
            <person name="Wang H."/>
            <person name="Wang A."/>
            <person name="Jiang F."/>
            <person name="Liu H."/>
            <person name="Zhao H."/>
            <person name="Xu D."/>
            <person name="Zhang Y."/>
        </authorList>
    </citation>
    <scope>NUCLEOTIDE SEQUENCE [LARGE SCALE GENOMIC DNA]</scope>
    <source>
        <strain evidence="2">cv. Niubang</strain>
    </source>
</reference>
<dbReference type="Proteomes" id="UP001055879">
    <property type="component" value="Linkage Group LG12"/>
</dbReference>
<keyword evidence="2" id="KW-1185">Reference proteome</keyword>
<evidence type="ECO:0000313" key="2">
    <source>
        <dbReference type="Proteomes" id="UP001055879"/>
    </source>
</evidence>